<evidence type="ECO:0000313" key="4">
    <source>
        <dbReference type="Proteomes" id="UP000019335"/>
    </source>
</evidence>
<accession>W7T1L7</accession>
<dbReference type="OrthoDB" id="1607513at2759"/>
<keyword evidence="4" id="KW-1185">Reference proteome</keyword>
<name>W7T1L7_9STRA</name>
<dbReference type="SUPFAM" id="SSF53098">
    <property type="entry name" value="Ribonuclease H-like"/>
    <property type="match status" value="1"/>
</dbReference>
<comment type="caution">
    <text evidence="3">The sequence shown here is derived from an EMBL/GenBank/DDBJ whole genome shotgun (WGS) entry which is preliminary data.</text>
</comment>
<protein>
    <submittedName>
        <fullName evidence="3">HAT dimerization</fullName>
    </submittedName>
</protein>
<dbReference type="Proteomes" id="UP000019335">
    <property type="component" value="Unassembled WGS sequence"/>
</dbReference>
<evidence type="ECO:0000256" key="1">
    <source>
        <dbReference type="SAM" id="MobiDB-lite"/>
    </source>
</evidence>
<dbReference type="InterPro" id="IPR008906">
    <property type="entry name" value="HATC_C_dom"/>
</dbReference>
<dbReference type="InterPro" id="IPR012337">
    <property type="entry name" value="RNaseH-like_sf"/>
</dbReference>
<dbReference type="EMBL" id="AZIL01002739">
    <property type="protein sequence ID" value="EWM20950.1"/>
    <property type="molecule type" value="Genomic_DNA"/>
</dbReference>
<gene>
    <name evidence="3" type="ORF">Naga_100455g3</name>
</gene>
<feature type="region of interest" description="Disordered" evidence="1">
    <location>
        <begin position="208"/>
        <end position="230"/>
    </location>
</feature>
<sequence>MGERVHEQRVYLVQFRDAHLSVKQCCLTPQEHQLQVQLLAVLEPFKEAMDVFQTTHSVVISKPYPILLQVYSDLTSDAAILVIPGAKEGIAASELLPLVNEQRMRLATSLQARWLGVNKGEAVEDFTIYGSAAYLDPRNIAVQLLFHLRLEDGTILLHHMHQAVNRLVRGRMEDVIAFLEREAARTPTAPWTTRALIHYRKERAAVAQHHKQEEKHHTQGQEGVDGVSPPTKRLKSWWASLQAELLRECGRAVGVGEGGGVGEGRPKQYITEIVATQLFKEDLVAYGQFWKPECIAVHGLPMEKEECPLVSFWGLMKNRESMPVLCFLAHVILSLQPSSADTEHLFSDSSLTLSERRQSLDAQRLDDLVVVKENWDYFHLKFTKEKEENKRKMRVDHNKNIGKGMKKALAVMNQQKVLLQKKIYDC</sequence>
<evidence type="ECO:0000313" key="3">
    <source>
        <dbReference type="EMBL" id="EWM20950.1"/>
    </source>
</evidence>
<feature type="domain" description="HAT C-terminal dimerisation" evidence="2">
    <location>
        <begin position="301"/>
        <end position="374"/>
    </location>
</feature>
<dbReference type="AlphaFoldDB" id="W7T1L7"/>
<proteinExistence type="predicted"/>
<organism evidence="3 4">
    <name type="scientific">Nannochloropsis gaditana</name>
    <dbReference type="NCBI Taxonomy" id="72520"/>
    <lineage>
        <taxon>Eukaryota</taxon>
        <taxon>Sar</taxon>
        <taxon>Stramenopiles</taxon>
        <taxon>Ochrophyta</taxon>
        <taxon>Eustigmatophyceae</taxon>
        <taxon>Eustigmatales</taxon>
        <taxon>Monodopsidaceae</taxon>
        <taxon>Nannochloropsis</taxon>
    </lineage>
</organism>
<dbReference type="Pfam" id="PF05699">
    <property type="entry name" value="Dimer_Tnp_hAT"/>
    <property type="match status" value="1"/>
</dbReference>
<reference evidence="3 4" key="1">
    <citation type="journal article" date="2014" name="Mol. Plant">
        <title>Chromosome Scale Genome Assembly and Transcriptome Profiling of Nannochloropsis gaditana in Nitrogen Depletion.</title>
        <authorList>
            <person name="Corteggiani Carpinelli E."/>
            <person name="Telatin A."/>
            <person name="Vitulo N."/>
            <person name="Forcato C."/>
            <person name="D'Angelo M."/>
            <person name="Schiavon R."/>
            <person name="Vezzi A."/>
            <person name="Giacometti G.M."/>
            <person name="Morosinotto T."/>
            <person name="Valle G."/>
        </authorList>
    </citation>
    <scope>NUCLEOTIDE SEQUENCE [LARGE SCALE GENOMIC DNA]</scope>
    <source>
        <strain evidence="3 4">B-31</strain>
    </source>
</reference>
<feature type="compositionally biased region" description="Basic and acidic residues" evidence="1">
    <location>
        <begin position="210"/>
        <end position="219"/>
    </location>
</feature>
<evidence type="ECO:0000259" key="2">
    <source>
        <dbReference type="Pfam" id="PF05699"/>
    </source>
</evidence>
<dbReference type="GO" id="GO:0046983">
    <property type="term" value="F:protein dimerization activity"/>
    <property type="evidence" value="ECO:0007669"/>
    <property type="project" value="InterPro"/>
</dbReference>